<evidence type="ECO:0000256" key="1">
    <source>
        <dbReference type="ARBA" id="ARBA00007097"/>
    </source>
</evidence>
<dbReference type="PANTHER" id="PTHR43255:SF2">
    <property type="entry name" value="HETERODISULFIDE REDUCTASE RELATED PROTEIN"/>
    <property type="match status" value="1"/>
</dbReference>
<dbReference type="InterPro" id="IPR004017">
    <property type="entry name" value="Cys_rich_dom"/>
</dbReference>
<dbReference type="InterPro" id="IPR017900">
    <property type="entry name" value="4Fe4S_Fe_S_CS"/>
</dbReference>
<dbReference type="GO" id="GO:0005886">
    <property type="term" value="C:plasma membrane"/>
    <property type="evidence" value="ECO:0007669"/>
    <property type="project" value="TreeGrafter"/>
</dbReference>
<dbReference type="Pfam" id="PF13183">
    <property type="entry name" value="Fer4_8"/>
    <property type="match status" value="1"/>
</dbReference>
<dbReference type="PROSITE" id="PS00198">
    <property type="entry name" value="4FE4S_FER_1"/>
    <property type="match status" value="2"/>
</dbReference>
<dbReference type="GO" id="GO:0051536">
    <property type="term" value="F:iron-sulfur cluster binding"/>
    <property type="evidence" value="ECO:0007669"/>
    <property type="project" value="InterPro"/>
</dbReference>
<dbReference type="STRING" id="273075.gene:9571761"/>
<reference evidence="3 4" key="1">
    <citation type="journal article" date="2000" name="Nature">
        <title>The genome sequence of the thermoacidophilic scavenger Thermoplasma acidophilum.</title>
        <authorList>
            <person name="Ruepp A."/>
            <person name="Graml W."/>
            <person name="Santos-Martinez M.L."/>
            <person name="Koretke K.K."/>
            <person name="Volker C."/>
            <person name="Mewes H.W."/>
            <person name="Frishman D."/>
            <person name="Stocker S."/>
            <person name="Lupas A.N."/>
            <person name="Baumeister W."/>
        </authorList>
    </citation>
    <scope>NUCLEOTIDE SEQUENCE [LARGE SCALE GENOMIC DNA]</scope>
    <source>
        <strain evidence="4">ATCC 25905 / DSM 1728 / JCM 9062 / NBRC 15155 / AMRC-C165</strain>
    </source>
</reference>
<dbReference type="GO" id="GO:0016491">
    <property type="term" value="F:oxidoreductase activity"/>
    <property type="evidence" value="ECO:0007669"/>
    <property type="project" value="UniProtKB-ARBA"/>
</dbReference>
<protein>
    <submittedName>
        <fullName evidence="3">Heterodisulfide reductase related protein</fullName>
    </submittedName>
</protein>
<dbReference type="Proteomes" id="UP000001024">
    <property type="component" value="Chromosome"/>
</dbReference>
<accession>Q9HKQ5</accession>
<evidence type="ECO:0000259" key="2">
    <source>
        <dbReference type="PROSITE" id="PS51379"/>
    </source>
</evidence>
<proteinExistence type="inferred from homology"/>
<sequence>MQDLIAEAGKCVNCGFCESVCPTLPAAGFISTKGARGRVDLAKFLYNKGEIDPSESFYSCVDCYACLSVCPAGVNAGKVSEIGRMIVAEQGKAPEIAKMIVEFTMKFKNPLGVREKCAEWASGIEFGSKETLLYTGNMYQLMAYLRKFGSIRKLLGHYDSAIAHIMREHPSFTTMFRDLYDRSMMGRMSDYLRNIVKLLKQNGIEFGYLGKEEPYPGTFIYDLGFENEFREYAKYVSELFRSHGVRRIITIDPHTYEILKYIYPKYVNFEFDVIYYMDMIKIDRVAGKYAVHAPCHFSRYFDFTGYVSKIFDAYTEENPTRCCGGPDELLFPEISERISQKRFEELKSTGYPIVTACPICYANLAKDDSVMDISELLLKSK</sequence>
<gene>
    <name evidence="3" type="ordered locus">Ta0541</name>
</gene>
<evidence type="ECO:0000313" key="3">
    <source>
        <dbReference type="EMBL" id="CAC11681.1"/>
    </source>
</evidence>
<feature type="domain" description="4Fe-4S ferredoxin-type" evidence="2">
    <location>
        <begin position="47"/>
        <end position="82"/>
    </location>
</feature>
<dbReference type="Pfam" id="PF02754">
    <property type="entry name" value="CCG"/>
    <property type="match status" value="1"/>
</dbReference>
<dbReference type="PaxDb" id="273075-Ta0541"/>
<dbReference type="InterPro" id="IPR051460">
    <property type="entry name" value="HdrC_iron-sulfur_subunit"/>
</dbReference>
<comment type="similarity">
    <text evidence="1">Belongs to the HdrC family.</text>
</comment>
<dbReference type="SUPFAM" id="SSF46548">
    <property type="entry name" value="alpha-helical ferredoxin"/>
    <property type="match status" value="1"/>
</dbReference>
<dbReference type="RefSeq" id="WP_010900966.1">
    <property type="nucleotide sequence ID" value="NC_002578.1"/>
</dbReference>
<dbReference type="eggNOG" id="arCOG00333">
    <property type="taxonomic scope" value="Archaea"/>
</dbReference>
<dbReference type="OrthoDB" id="42878at2157"/>
<dbReference type="KEGG" id="tac:Ta0541"/>
<dbReference type="AlphaFoldDB" id="Q9HKQ5"/>
<evidence type="ECO:0000313" key="4">
    <source>
        <dbReference type="Proteomes" id="UP000001024"/>
    </source>
</evidence>
<dbReference type="EMBL" id="AL445064">
    <property type="protein sequence ID" value="CAC11681.1"/>
    <property type="molecule type" value="Genomic_DNA"/>
</dbReference>
<feature type="domain" description="4Fe-4S ferredoxin-type" evidence="2">
    <location>
        <begin position="2"/>
        <end position="32"/>
    </location>
</feature>
<dbReference type="EnsemblBacteria" id="CAC11681">
    <property type="protein sequence ID" value="CAC11681"/>
    <property type="gene ID" value="CAC11681"/>
</dbReference>
<dbReference type="PANTHER" id="PTHR43255">
    <property type="entry name" value="IRON-SULFUR-BINDING OXIDOREDUCTASE FADF-RELATED-RELATED"/>
    <property type="match status" value="1"/>
</dbReference>
<name>Q9HKQ5_THEAC</name>
<dbReference type="InterPro" id="IPR009051">
    <property type="entry name" value="Helical_ferredxn"/>
</dbReference>
<organism evidence="3 4">
    <name type="scientific">Thermoplasma acidophilum (strain ATCC 25905 / DSM 1728 / JCM 9062 / NBRC 15155 / AMRC-C165)</name>
    <dbReference type="NCBI Taxonomy" id="273075"/>
    <lineage>
        <taxon>Archaea</taxon>
        <taxon>Methanobacteriati</taxon>
        <taxon>Thermoplasmatota</taxon>
        <taxon>Thermoplasmata</taxon>
        <taxon>Thermoplasmatales</taxon>
        <taxon>Thermoplasmataceae</taxon>
        <taxon>Thermoplasma</taxon>
    </lineage>
</organism>
<dbReference type="PROSITE" id="PS51379">
    <property type="entry name" value="4FE4S_FER_2"/>
    <property type="match status" value="2"/>
</dbReference>
<dbReference type="InterPro" id="IPR017896">
    <property type="entry name" value="4Fe4S_Fe-S-bd"/>
</dbReference>
<keyword evidence="4" id="KW-1185">Reference proteome</keyword>
<dbReference type="InParanoid" id="Q9HKQ5"/>
<dbReference type="Gene3D" id="1.10.1060.10">
    <property type="entry name" value="Alpha-helical ferredoxin"/>
    <property type="match status" value="1"/>
</dbReference>
<dbReference type="HOGENOM" id="CLU_023081_2_1_2"/>